<dbReference type="Proteomes" id="UP000006903">
    <property type="component" value="Chromosome"/>
</dbReference>
<dbReference type="HOGENOM" id="CLU_1302581_0_0_2"/>
<evidence type="ECO:0000313" key="2">
    <source>
        <dbReference type="EMBL" id="ACL10687.1"/>
    </source>
</evidence>
<feature type="region of interest" description="Disordered" evidence="1">
    <location>
        <begin position="1"/>
        <end position="48"/>
    </location>
</feature>
<accession>B8D3K6</accession>
<dbReference type="eggNOG" id="arCOG08840">
    <property type="taxonomic scope" value="Archaea"/>
</dbReference>
<gene>
    <name evidence="2" type="ordered locus">DKAM_0361</name>
</gene>
<proteinExistence type="predicted"/>
<organism evidence="2 3">
    <name type="scientific">Desulfurococcus amylolyticus (strain DSM 18924 / JCM 16383 / VKM B-2413 / 1221n)</name>
    <name type="common">Desulfurococcus kamchatkensis</name>
    <dbReference type="NCBI Taxonomy" id="490899"/>
    <lineage>
        <taxon>Archaea</taxon>
        <taxon>Thermoproteota</taxon>
        <taxon>Thermoprotei</taxon>
        <taxon>Desulfurococcales</taxon>
        <taxon>Desulfurococcaceae</taxon>
        <taxon>Desulfurococcus</taxon>
    </lineage>
</organism>
<protein>
    <submittedName>
        <fullName evidence="2">Uncharacterized protein</fullName>
    </submittedName>
</protein>
<sequence length="214" mass="24152">MPAGERKPRSRKLTDFMVPRDKDRVSGETSGSIDTVKSAEGHAIPQNNMSSLDEIKEIILRKAKSSRMTEKKPETQEPSLNNNGKLMEIIKIISSSKLVRTIECNQQGICNDGRRIGEIFTDEYGIKRQRGFINTTRLPIFLDLIVEEAEAMPALRDKAYIVKTKRGSLALVPDDFICELNSRYGIIIPAIEKCVNYKSGPWIDRGRGTRRKNA</sequence>
<dbReference type="GeneID" id="7170620"/>
<name>B8D3K6_DESA1</name>
<evidence type="ECO:0000256" key="1">
    <source>
        <dbReference type="SAM" id="MobiDB-lite"/>
    </source>
</evidence>
<dbReference type="EMBL" id="CP001140">
    <property type="protein sequence ID" value="ACL10687.1"/>
    <property type="molecule type" value="Genomic_DNA"/>
</dbReference>
<evidence type="ECO:0000313" key="3">
    <source>
        <dbReference type="Proteomes" id="UP000006903"/>
    </source>
</evidence>
<feature type="compositionally biased region" description="Basic and acidic residues" evidence="1">
    <location>
        <begin position="1"/>
        <end position="26"/>
    </location>
</feature>
<dbReference type="KEGG" id="dka:DKAM_0361"/>
<reference evidence="2 3" key="1">
    <citation type="journal article" date="2009" name="J. Bacteriol.">
        <title>Complete genome sequence of the anaerobic, protein-degrading hyperthermophilic crenarchaeon Desulfurococcus kamchatkensis.</title>
        <authorList>
            <person name="Ravin N.V."/>
            <person name="Mardanov A.V."/>
            <person name="Beletsky A.V."/>
            <person name="Kublanov I.V."/>
            <person name="Kolganova T.V."/>
            <person name="Lebedinsky A.V."/>
            <person name="Chernyh N.A."/>
            <person name="Bonch-Osmolovskaya E.A."/>
            <person name="Skryabin K.G."/>
        </authorList>
    </citation>
    <scope>NUCLEOTIDE SEQUENCE [LARGE SCALE GENOMIC DNA]</scope>
    <source>
        <strain evidence="3">DSM 18924 / JCM 16383 / VKM B-2413 / 1221n</strain>
    </source>
</reference>
<dbReference type="RefSeq" id="WP_012608029.1">
    <property type="nucleotide sequence ID" value="NC_011766.1"/>
</dbReference>
<dbReference type="AlphaFoldDB" id="B8D3K6"/>